<dbReference type="EMBL" id="QGKX02001521">
    <property type="protein sequence ID" value="KAF3513284.1"/>
    <property type="molecule type" value="Genomic_DNA"/>
</dbReference>
<comment type="caution">
    <text evidence="2">The sequence shown here is derived from an EMBL/GenBank/DDBJ whole genome shotgun (WGS) entry which is preliminary data.</text>
</comment>
<reference evidence="2" key="1">
    <citation type="submission" date="2019-12" db="EMBL/GenBank/DDBJ databases">
        <title>Genome sequencing and annotation of Brassica cretica.</title>
        <authorList>
            <person name="Studholme D.J."/>
            <person name="Sarris P."/>
        </authorList>
    </citation>
    <scope>NUCLEOTIDE SEQUENCE</scope>
    <source>
        <strain evidence="2">PFS-109/04</strain>
        <tissue evidence="2">Leaf</tissue>
    </source>
</reference>
<feature type="region of interest" description="Disordered" evidence="1">
    <location>
        <begin position="172"/>
        <end position="203"/>
    </location>
</feature>
<organism evidence="2 3">
    <name type="scientific">Brassica cretica</name>
    <name type="common">Mustard</name>
    <dbReference type="NCBI Taxonomy" id="69181"/>
    <lineage>
        <taxon>Eukaryota</taxon>
        <taxon>Viridiplantae</taxon>
        <taxon>Streptophyta</taxon>
        <taxon>Embryophyta</taxon>
        <taxon>Tracheophyta</taxon>
        <taxon>Spermatophyta</taxon>
        <taxon>Magnoliopsida</taxon>
        <taxon>eudicotyledons</taxon>
        <taxon>Gunneridae</taxon>
        <taxon>Pentapetalae</taxon>
        <taxon>rosids</taxon>
        <taxon>malvids</taxon>
        <taxon>Brassicales</taxon>
        <taxon>Brassicaceae</taxon>
        <taxon>Brassiceae</taxon>
        <taxon>Brassica</taxon>
    </lineage>
</organism>
<name>A0A8S9P6X2_BRACR</name>
<proteinExistence type="predicted"/>
<sequence length="218" mass="24468">MISSGFVRASEDSEKISSVSDFFKNHKQERQHEVKTSYTCVDAEAVDTEGRAEEANVNFISGAGFQGSGNQGGNRNSDGNRGKFQPDGERREAARRRFRNREFDEFRRIALVSIDAKPQTSVDRSHPKAIDILLWTSIDNIYVVNHFLQCREDHDSRGVRSKTPTSAQPCLCENRSTSGARHRSTSGDRHRLTTTSTHRSTSTYYVPSADAEDRCCTS</sequence>
<feature type="compositionally biased region" description="Basic and acidic residues" evidence="1">
    <location>
        <begin position="78"/>
        <end position="92"/>
    </location>
</feature>
<evidence type="ECO:0000256" key="1">
    <source>
        <dbReference type="SAM" id="MobiDB-lite"/>
    </source>
</evidence>
<gene>
    <name evidence="2" type="ORF">F2Q69_00009409</name>
</gene>
<dbReference type="Proteomes" id="UP000712600">
    <property type="component" value="Unassembled WGS sequence"/>
</dbReference>
<evidence type="ECO:0000313" key="2">
    <source>
        <dbReference type="EMBL" id="KAF3513284.1"/>
    </source>
</evidence>
<dbReference type="AlphaFoldDB" id="A0A8S9P6X2"/>
<evidence type="ECO:0000313" key="3">
    <source>
        <dbReference type="Proteomes" id="UP000712600"/>
    </source>
</evidence>
<feature type="region of interest" description="Disordered" evidence="1">
    <location>
        <begin position="61"/>
        <end position="96"/>
    </location>
</feature>
<feature type="compositionally biased region" description="Low complexity" evidence="1">
    <location>
        <begin position="193"/>
        <end position="203"/>
    </location>
</feature>
<protein>
    <submittedName>
        <fullName evidence="2">Uncharacterized protein</fullName>
    </submittedName>
</protein>
<accession>A0A8S9P6X2</accession>